<protein>
    <recommendedName>
        <fullName evidence="1">Right handed beta helix domain-containing protein</fullName>
    </recommendedName>
</protein>
<dbReference type="SMART" id="SM00710">
    <property type="entry name" value="PbH1"/>
    <property type="match status" value="12"/>
</dbReference>
<dbReference type="InterPro" id="IPR006626">
    <property type="entry name" value="PbH1"/>
</dbReference>
<dbReference type="InterPro" id="IPR011050">
    <property type="entry name" value="Pectin_lyase_fold/virulence"/>
</dbReference>
<keyword evidence="3" id="KW-1185">Reference proteome</keyword>
<sequence length="734" mass="75108">MTIFTVSNTNDVGAGSLRDAILGANQSSGLDNILFDIPGMESHTIQLASALPDITDKVIIDATSQSEFGGMPSIELNGVNAGTDVNGLTITRGGRGSIIRGLAIHSFSGSGISLNGSDDNKIIGNYIGTDITGTVDLGNQGNGISLENGASDNIIGGGLKDTVTSTSLANVKSLGVNGNLILGNDGDGIALSGRGTKNNQIEGNYIGTDIQGKAALGNDNGISLNEGASRNNIADNLISGNKDNGIKMIGRGTKHNLLKNNYIGTDATGTIALGNENEGVKIKEGASKNLIGTGDFRDRNLMSGNIDDGVDIGGEGTRRNEVKGNYIGTDITGTKALGNDDGIQIKDGSSKNIVVGNIVSGNLDDGIPIADPGTVDNLVINNYIGTDISGTKALGNGDDGLAIDDEAGRNFVISNIISGNISDGVEIQGTGARKILVAGNYIGTDATGTKALGNGTDGVDIDAGASKNIITRNVISNNGETGIEMNDEGTAKNLVSSNFIGTDATGTLNMGNAEDGIIIFDGASGNIIGDTKSSTSIPNKFKNYPIRSQSQKLLFGNTPSLLSNESLIGKGNLIYNNGGAGVLIADITSSGNTISRNSINNNTGLGIDLSNDSTRDGITPNDTGDIDTGANNLQNNPVIESIGSGDDGIELTGKLNSLSRSSYKIEFFSNPIAGGSDEGANFLGSVNVRTDRNGDASFEFASDDTVPRDQVITATATNRKTGDTSEFSSAAMFG</sequence>
<evidence type="ECO:0000313" key="2">
    <source>
        <dbReference type="EMBL" id="KST69470.1"/>
    </source>
</evidence>
<dbReference type="OrthoDB" id="475684at2"/>
<reference evidence="2 3" key="1">
    <citation type="journal article" date="2015" name="Genome Announc.">
        <title>Draft Genome of the Euendolithic (true boring) Cyanobacterium Mastigocoleus testarum strain BC008.</title>
        <authorList>
            <person name="Guida B.S."/>
            <person name="Garcia-Pichel F."/>
        </authorList>
    </citation>
    <scope>NUCLEOTIDE SEQUENCE [LARGE SCALE GENOMIC DNA]</scope>
    <source>
        <strain evidence="2 3">BC008</strain>
    </source>
</reference>
<dbReference type="EMBL" id="LMTZ01000024">
    <property type="protein sequence ID" value="KST69470.1"/>
    <property type="molecule type" value="Genomic_DNA"/>
</dbReference>
<proteinExistence type="predicted"/>
<organism evidence="2 3">
    <name type="scientific">Mastigocoleus testarum BC008</name>
    <dbReference type="NCBI Taxonomy" id="371196"/>
    <lineage>
        <taxon>Bacteria</taxon>
        <taxon>Bacillati</taxon>
        <taxon>Cyanobacteriota</taxon>
        <taxon>Cyanophyceae</taxon>
        <taxon>Nostocales</taxon>
        <taxon>Hapalosiphonaceae</taxon>
        <taxon>Mastigocoleus</taxon>
    </lineage>
</organism>
<accession>A0A0V7ZYH9</accession>
<evidence type="ECO:0000259" key="1">
    <source>
        <dbReference type="Pfam" id="PF13229"/>
    </source>
</evidence>
<dbReference type="Proteomes" id="UP000053372">
    <property type="component" value="Unassembled WGS sequence"/>
</dbReference>
<dbReference type="RefSeq" id="WP_027841439.1">
    <property type="nucleotide sequence ID" value="NZ_LMTZ01000024.1"/>
</dbReference>
<gene>
    <name evidence="2" type="ORF">BC008_35715</name>
</gene>
<dbReference type="AlphaFoldDB" id="A0A0V7ZYH9"/>
<feature type="domain" description="Right handed beta helix" evidence="1">
    <location>
        <begin position="95"/>
        <end position="262"/>
    </location>
</feature>
<comment type="caution">
    <text evidence="2">The sequence shown here is derived from an EMBL/GenBank/DDBJ whole genome shotgun (WGS) entry which is preliminary data.</text>
</comment>
<dbReference type="SUPFAM" id="SSF51126">
    <property type="entry name" value="Pectin lyase-like"/>
    <property type="match status" value="2"/>
</dbReference>
<dbReference type="Gene3D" id="2.160.20.10">
    <property type="entry name" value="Single-stranded right-handed beta-helix, Pectin lyase-like"/>
    <property type="match status" value="2"/>
</dbReference>
<name>A0A0V7ZYH9_9CYAN</name>
<dbReference type="InterPro" id="IPR012334">
    <property type="entry name" value="Pectin_lyas_fold"/>
</dbReference>
<evidence type="ECO:0000313" key="3">
    <source>
        <dbReference type="Proteomes" id="UP000053372"/>
    </source>
</evidence>
<dbReference type="InterPro" id="IPR039448">
    <property type="entry name" value="Beta_helix"/>
</dbReference>
<dbReference type="Pfam" id="PF13229">
    <property type="entry name" value="Beta_helix"/>
    <property type="match status" value="1"/>
</dbReference>